<feature type="non-terminal residue" evidence="1">
    <location>
        <position position="1"/>
    </location>
</feature>
<organism evidence="1">
    <name type="scientific">marine metagenome</name>
    <dbReference type="NCBI Taxonomy" id="408172"/>
    <lineage>
        <taxon>unclassified sequences</taxon>
        <taxon>metagenomes</taxon>
        <taxon>ecological metagenomes</taxon>
    </lineage>
</organism>
<name>A0A381X1T5_9ZZZZ</name>
<dbReference type="EMBL" id="UINC01013618">
    <property type="protein sequence ID" value="SVA58714.1"/>
    <property type="molecule type" value="Genomic_DNA"/>
</dbReference>
<feature type="non-terminal residue" evidence="1">
    <location>
        <position position="37"/>
    </location>
</feature>
<proteinExistence type="predicted"/>
<reference evidence="1" key="1">
    <citation type="submission" date="2018-05" db="EMBL/GenBank/DDBJ databases">
        <authorList>
            <person name="Lanie J.A."/>
            <person name="Ng W.-L."/>
            <person name="Kazmierczak K.M."/>
            <person name="Andrzejewski T.M."/>
            <person name="Davidsen T.M."/>
            <person name="Wayne K.J."/>
            <person name="Tettelin H."/>
            <person name="Glass J.I."/>
            <person name="Rusch D."/>
            <person name="Podicherti R."/>
            <person name="Tsui H.-C.T."/>
            <person name="Winkler M.E."/>
        </authorList>
    </citation>
    <scope>NUCLEOTIDE SEQUENCE</scope>
</reference>
<dbReference type="AlphaFoldDB" id="A0A381X1T5"/>
<gene>
    <name evidence="1" type="ORF">METZ01_LOCUS111568</name>
</gene>
<protein>
    <submittedName>
        <fullName evidence="1">Uncharacterized protein</fullName>
    </submittedName>
</protein>
<sequence>VLVLVAMAALDLLADAHSETWWHQLPGFDLLFGFLGC</sequence>
<accession>A0A381X1T5</accession>
<evidence type="ECO:0000313" key="1">
    <source>
        <dbReference type="EMBL" id="SVA58714.1"/>
    </source>
</evidence>